<dbReference type="EMBL" id="CP032568">
    <property type="protein sequence ID" value="AYF78349.1"/>
    <property type="molecule type" value="Genomic_DNA"/>
</dbReference>
<dbReference type="AlphaFoldDB" id="A0A386ZNS3"/>
<reference evidence="1 2" key="1">
    <citation type="submission" date="2018-09" db="EMBL/GenBank/DDBJ databases">
        <title>Nocardia yunnanensis sp. nov., an actinomycete isolated from a soil sample.</title>
        <authorList>
            <person name="Zhang J."/>
        </authorList>
    </citation>
    <scope>NUCLEOTIDE SEQUENCE [LARGE SCALE GENOMIC DNA]</scope>
    <source>
        <strain evidence="1 2">CFHS0054</strain>
    </source>
</reference>
<evidence type="ECO:0000313" key="2">
    <source>
        <dbReference type="Proteomes" id="UP000267164"/>
    </source>
</evidence>
<name>A0A386ZNS3_9NOCA</name>
<proteinExistence type="predicted"/>
<sequence>MPDHTDTPGLSYAFAYWQQLRGAPEWVRTPTVEIWRATDDGETVWAFSLAQLPAPRGGIRRISGTPPWAQDGPGLHLSIFTEGLAALADPDFAWFFTALAAEHAPTTLDEVAALLTAHGATDDTEHMRAAQGLLPTPEEARR</sequence>
<dbReference type="Proteomes" id="UP000267164">
    <property type="component" value="Chromosome"/>
</dbReference>
<dbReference type="RefSeq" id="WP_120743432.1">
    <property type="nucleotide sequence ID" value="NZ_CP032568.1"/>
</dbReference>
<evidence type="ECO:0000313" key="1">
    <source>
        <dbReference type="EMBL" id="AYF78349.1"/>
    </source>
</evidence>
<protein>
    <submittedName>
        <fullName evidence="1">Uncharacterized protein</fullName>
    </submittedName>
</protein>
<accession>A0A386ZNS3</accession>
<organism evidence="1 2">
    <name type="scientific">Nocardia yunnanensis</name>
    <dbReference type="NCBI Taxonomy" id="2382165"/>
    <lineage>
        <taxon>Bacteria</taxon>
        <taxon>Bacillati</taxon>
        <taxon>Actinomycetota</taxon>
        <taxon>Actinomycetes</taxon>
        <taxon>Mycobacteriales</taxon>
        <taxon>Nocardiaceae</taxon>
        <taxon>Nocardia</taxon>
    </lineage>
</organism>
<gene>
    <name evidence="1" type="ORF">D7D52_36030</name>
</gene>
<dbReference type="KEGG" id="nyu:D7D52_36030"/>
<keyword evidence="2" id="KW-1185">Reference proteome</keyword>